<protein>
    <submittedName>
        <fullName evidence="1">Uncharacterized protein</fullName>
    </submittedName>
</protein>
<gene>
    <name evidence="1" type="ORF">EVAR_17541_1</name>
</gene>
<organism evidence="1 2">
    <name type="scientific">Eumeta variegata</name>
    <name type="common">Bagworm moth</name>
    <name type="synonym">Eumeta japonica</name>
    <dbReference type="NCBI Taxonomy" id="151549"/>
    <lineage>
        <taxon>Eukaryota</taxon>
        <taxon>Metazoa</taxon>
        <taxon>Ecdysozoa</taxon>
        <taxon>Arthropoda</taxon>
        <taxon>Hexapoda</taxon>
        <taxon>Insecta</taxon>
        <taxon>Pterygota</taxon>
        <taxon>Neoptera</taxon>
        <taxon>Endopterygota</taxon>
        <taxon>Lepidoptera</taxon>
        <taxon>Glossata</taxon>
        <taxon>Ditrysia</taxon>
        <taxon>Tineoidea</taxon>
        <taxon>Psychidae</taxon>
        <taxon>Oiketicinae</taxon>
        <taxon>Eumeta</taxon>
    </lineage>
</organism>
<accession>A0A4C1WTN2</accession>
<evidence type="ECO:0000313" key="2">
    <source>
        <dbReference type="Proteomes" id="UP000299102"/>
    </source>
</evidence>
<name>A0A4C1WTN2_EUMVA</name>
<reference evidence="1 2" key="1">
    <citation type="journal article" date="2019" name="Commun. Biol.">
        <title>The bagworm genome reveals a unique fibroin gene that provides high tensile strength.</title>
        <authorList>
            <person name="Kono N."/>
            <person name="Nakamura H."/>
            <person name="Ohtoshi R."/>
            <person name="Tomita M."/>
            <person name="Numata K."/>
            <person name="Arakawa K."/>
        </authorList>
    </citation>
    <scope>NUCLEOTIDE SEQUENCE [LARGE SCALE GENOMIC DNA]</scope>
</reference>
<dbReference type="EMBL" id="BGZK01000625">
    <property type="protein sequence ID" value="GBP53465.1"/>
    <property type="molecule type" value="Genomic_DNA"/>
</dbReference>
<sequence>MRSPSRSQWQTIYACETTKIAIGIWSVNLRERSRGAETVRELGVQTVQSQHFEALESLPNYFYDGVRMAVSVCVCVCVCVRACVCVCVSVCVGVCVHVCVYVRVCVRVDKKLCTGWILHNFTDVQKLRSIKMMQRFTGGNSMAVYDIVIVRYPTLNDGGFYCFDCLYMTDRAHANGMLNGLFGMYAGRLTILQERDLANLGRRNDNL</sequence>
<comment type="caution">
    <text evidence="1">The sequence shown here is derived from an EMBL/GenBank/DDBJ whole genome shotgun (WGS) entry which is preliminary data.</text>
</comment>
<dbReference type="AlphaFoldDB" id="A0A4C1WTN2"/>
<proteinExistence type="predicted"/>
<keyword evidence="2" id="KW-1185">Reference proteome</keyword>
<evidence type="ECO:0000313" key="1">
    <source>
        <dbReference type="EMBL" id="GBP53465.1"/>
    </source>
</evidence>
<dbReference type="Proteomes" id="UP000299102">
    <property type="component" value="Unassembled WGS sequence"/>
</dbReference>